<reference evidence="3" key="1">
    <citation type="submission" date="2017-03" db="EMBL/GenBank/DDBJ databases">
        <authorList>
            <person name="Monnet C."/>
        </authorList>
    </citation>
    <scope>NUCLEOTIDE SEQUENCE [LARGE SCALE GENOMIC DNA]</scope>
    <source>
        <strain evidence="3">CIP 102111</strain>
    </source>
</reference>
<accession>A0A2H1K3Q3</accession>
<dbReference type="Pfam" id="PF18723">
    <property type="entry name" value="HMUDK_hel"/>
    <property type="match status" value="1"/>
</dbReference>
<evidence type="ECO:0000313" key="3">
    <source>
        <dbReference type="Proteomes" id="UP000234333"/>
    </source>
</evidence>
<proteinExistence type="predicted"/>
<gene>
    <name evidence="2" type="ORF">BC102111_02874</name>
</gene>
<dbReference type="EMBL" id="FXZC01000006">
    <property type="protein sequence ID" value="SMX94401.1"/>
    <property type="molecule type" value="Genomic_DNA"/>
</dbReference>
<sequence length="337" mass="38026">MSAVRIGSHTVTSSEVLRSYWTFATERQRVYHARLTGLPAPWTNDEVISRYRFTNAYRAADRVSQDLIRVIYNGPQKPEDVLLRTLVYRFFNKPSTWAALEAVKGRVTWDSFSSEDYAASLDHMLARGQRVYSAAYIVPPPPFGAVRKHRNHLLLVEHMMRDGLSAKLARASSLKAVYELISSYPSLGPFLSYQLTIDLNYSTLIDFDENDFVVAGPGARSGIAKCFPDTGPLQSEDIIRWMVETQQEQLAALDLDFQDLFGRPLKLIDCQNLFCETDKYARVAHPTRQGVGNRTRIKQQFAPEGPLSAPFFPPKWQVNPTANSDAIQECAAEMALV</sequence>
<organism evidence="2 3">
    <name type="scientific">Brevibacterium casei CIP 102111</name>
    <dbReference type="NCBI Taxonomy" id="1255625"/>
    <lineage>
        <taxon>Bacteria</taxon>
        <taxon>Bacillati</taxon>
        <taxon>Actinomycetota</taxon>
        <taxon>Actinomycetes</taxon>
        <taxon>Micrococcales</taxon>
        <taxon>Brevibacteriaceae</taxon>
        <taxon>Brevibacterium</taxon>
    </lineage>
</organism>
<dbReference type="Proteomes" id="UP000234333">
    <property type="component" value="Unassembled WGS sequence"/>
</dbReference>
<dbReference type="RefSeq" id="WP_101624697.1">
    <property type="nucleotide sequence ID" value="NZ_FXZC01000006.1"/>
</dbReference>
<name>A0A2H1K3Q3_9MICO</name>
<dbReference type="GeneID" id="99773679"/>
<dbReference type="AlphaFoldDB" id="A0A2H1K3Q3"/>
<protein>
    <recommendedName>
        <fullName evidence="1">5-hmdU DNA kinase helical domain-containing protein</fullName>
    </recommendedName>
</protein>
<evidence type="ECO:0000259" key="1">
    <source>
        <dbReference type="Pfam" id="PF18723"/>
    </source>
</evidence>
<dbReference type="InterPro" id="IPR040684">
    <property type="entry name" value="HMUDK_hel"/>
</dbReference>
<feature type="domain" description="5-hmdU DNA kinase helical" evidence="1">
    <location>
        <begin position="15"/>
        <end position="289"/>
    </location>
</feature>
<evidence type="ECO:0000313" key="2">
    <source>
        <dbReference type="EMBL" id="SMX94401.1"/>
    </source>
</evidence>